<evidence type="ECO:0000313" key="3">
    <source>
        <dbReference type="Proteomes" id="UP000499080"/>
    </source>
</evidence>
<sequence length="165" mass="16932">MAATKGNSNMAIGSDSLVARARPEKQKKNRRTKEVLDSVPMGSADDFVVPKKSVLTEGSVTPGAVHVPSVPGMAGRTYIFGQTNPFALPEVGASTPGTGDQGLVTTGTEKQDTGYIGFGLAPKDSLGRYGSLAAARVMDGKGGDHLPQTMVAQGMEQPSEAPAGS</sequence>
<feature type="compositionally biased region" description="Polar residues" evidence="1">
    <location>
        <begin position="95"/>
        <end position="108"/>
    </location>
</feature>
<protein>
    <submittedName>
        <fullName evidence="2">Uncharacterized protein</fullName>
    </submittedName>
</protein>
<accession>A0A4Y2L5S6</accession>
<feature type="region of interest" description="Disordered" evidence="1">
    <location>
        <begin position="90"/>
        <end position="111"/>
    </location>
</feature>
<comment type="caution">
    <text evidence="2">The sequence shown here is derived from an EMBL/GenBank/DDBJ whole genome shotgun (WGS) entry which is preliminary data.</text>
</comment>
<dbReference type="EMBL" id="BGPR01117469">
    <property type="protein sequence ID" value="GBN10061.1"/>
    <property type="molecule type" value="Genomic_DNA"/>
</dbReference>
<feature type="compositionally biased region" description="Polar residues" evidence="1">
    <location>
        <begin position="1"/>
        <end position="11"/>
    </location>
</feature>
<keyword evidence="3" id="KW-1185">Reference proteome</keyword>
<evidence type="ECO:0000256" key="1">
    <source>
        <dbReference type="SAM" id="MobiDB-lite"/>
    </source>
</evidence>
<name>A0A4Y2L5S6_ARAVE</name>
<feature type="compositionally biased region" description="Basic and acidic residues" evidence="1">
    <location>
        <begin position="21"/>
        <end position="36"/>
    </location>
</feature>
<feature type="region of interest" description="Disordered" evidence="1">
    <location>
        <begin position="1"/>
        <end position="38"/>
    </location>
</feature>
<gene>
    <name evidence="2" type="ORF">AVEN_47326_1</name>
</gene>
<evidence type="ECO:0000313" key="2">
    <source>
        <dbReference type="EMBL" id="GBN10061.1"/>
    </source>
</evidence>
<feature type="non-terminal residue" evidence="2">
    <location>
        <position position="165"/>
    </location>
</feature>
<organism evidence="2 3">
    <name type="scientific">Araneus ventricosus</name>
    <name type="common">Orbweaver spider</name>
    <name type="synonym">Epeira ventricosa</name>
    <dbReference type="NCBI Taxonomy" id="182803"/>
    <lineage>
        <taxon>Eukaryota</taxon>
        <taxon>Metazoa</taxon>
        <taxon>Ecdysozoa</taxon>
        <taxon>Arthropoda</taxon>
        <taxon>Chelicerata</taxon>
        <taxon>Arachnida</taxon>
        <taxon>Araneae</taxon>
        <taxon>Araneomorphae</taxon>
        <taxon>Entelegynae</taxon>
        <taxon>Araneoidea</taxon>
        <taxon>Araneidae</taxon>
        <taxon>Araneus</taxon>
    </lineage>
</organism>
<feature type="region of interest" description="Disordered" evidence="1">
    <location>
        <begin position="140"/>
        <end position="165"/>
    </location>
</feature>
<dbReference type="AlphaFoldDB" id="A0A4Y2L5S6"/>
<dbReference type="Proteomes" id="UP000499080">
    <property type="component" value="Unassembled WGS sequence"/>
</dbReference>
<proteinExistence type="predicted"/>
<reference evidence="2 3" key="1">
    <citation type="journal article" date="2019" name="Sci. Rep.">
        <title>Orb-weaving spider Araneus ventricosus genome elucidates the spidroin gene catalogue.</title>
        <authorList>
            <person name="Kono N."/>
            <person name="Nakamura H."/>
            <person name="Ohtoshi R."/>
            <person name="Moran D.A.P."/>
            <person name="Shinohara A."/>
            <person name="Yoshida Y."/>
            <person name="Fujiwara M."/>
            <person name="Mori M."/>
            <person name="Tomita M."/>
            <person name="Arakawa K."/>
        </authorList>
    </citation>
    <scope>NUCLEOTIDE SEQUENCE [LARGE SCALE GENOMIC DNA]</scope>
</reference>